<dbReference type="InterPro" id="IPR036005">
    <property type="entry name" value="Creatinase/aminopeptidase-like"/>
</dbReference>
<keyword evidence="9" id="KW-1185">Reference proteome</keyword>
<comment type="caution">
    <text evidence="8">The sequence shown here is derived from an EMBL/GenBank/DDBJ whole genome shotgun (WGS) entry which is preliminary data.</text>
</comment>
<dbReference type="EMBL" id="JAEKPD010000007">
    <property type="protein sequence ID" value="MBJ3762782.1"/>
    <property type="molecule type" value="Genomic_DNA"/>
</dbReference>
<keyword evidence="8" id="KW-0031">Aminopeptidase</keyword>
<proteinExistence type="inferred from homology"/>
<dbReference type="InterPro" id="IPR029149">
    <property type="entry name" value="Creatin/AminoP/Spt16_N"/>
</dbReference>
<dbReference type="Pfam" id="PF16189">
    <property type="entry name" value="Creatinase_N_2"/>
    <property type="match status" value="1"/>
</dbReference>
<dbReference type="InterPro" id="IPR000994">
    <property type="entry name" value="Pept_M24"/>
</dbReference>
<evidence type="ECO:0000256" key="4">
    <source>
        <dbReference type="ARBA" id="ARBA00023211"/>
    </source>
</evidence>
<comment type="similarity">
    <text evidence="1">Belongs to the peptidase M24B family.</text>
</comment>
<dbReference type="SUPFAM" id="SSF53092">
    <property type="entry name" value="Creatinase/prolidase N-terminal domain"/>
    <property type="match status" value="1"/>
</dbReference>
<dbReference type="GO" id="GO:0005737">
    <property type="term" value="C:cytoplasm"/>
    <property type="evidence" value="ECO:0007669"/>
    <property type="project" value="UniProtKB-ARBA"/>
</dbReference>
<dbReference type="Proteomes" id="UP000642488">
    <property type="component" value="Unassembled WGS sequence"/>
</dbReference>
<dbReference type="InterPro" id="IPR000587">
    <property type="entry name" value="Creatinase_N"/>
</dbReference>
<evidence type="ECO:0000259" key="6">
    <source>
        <dbReference type="Pfam" id="PF01321"/>
    </source>
</evidence>
<keyword evidence="2" id="KW-0479">Metal-binding</keyword>
<dbReference type="PANTHER" id="PTHR43763">
    <property type="entry name" value="XAA-PRO AMINOPEPTIDASE 1"/>
    <property type="match status" value="1"/>
</dbReference>
<organism evidence="8 9">
    <name type="scientific">Palleronia pontilimi</name>
    <dbReference type="NCBI Taxonomy" id="1964209"/>
    <lineage>
        <taxon>Bacteria</taxon>
        <taxon>Pseudomonadati</taxon>
        <taxon>Pseudomonadota</taxon>
        <taxon>Alphaproteobacteria</taxon>
        <taxon>Rhodobacterales</taxon>
        <taxon>Roseobacteraceae</taxon>
        <taxon>Palleronia</taxon>
    </lineage>
</organism>
<keyword evidence="4" id="KW-0464">Manganese</keyword>
<dbReference type="InterPro" id="IPR032416">
    <property type="entry name" value="Peptidase_M24_C"/>
</dbReference>
<dbReference type="InterPro" id="IPR033740">
    <property type="entry name" value="Pept_M24B"/>
</dbReference>
<feature type="domain" description="Peptidase M24" evidence="5">
    <location>
        <begin position="314"/>
        <end position="529"/>
    </location>
</feature>
<name>A0A934M9P9_9RHOB</name>
<sequence>MFQDFDVSNRPDQGPPRIAALRAELAARGLDAFLVPRADAHQGEYVADRDARLAWLTAFSGSAGICAVSAAGTALFVDGRYTLQARAQVDSSISVHEIPAAKLSNWLVETLKPGAVVGFDPWLHTQAEVERLRKAFGASDLSLKPVSNPLDAVWTDRPDPPKGKAQTYPDALAGASAAQKRVRIAKDLRAADQAWAVLSLPDSICWLLNIRGSDIPRIPIVQCFALIEAASGDVRLFVDPAKLDGVALDGVDILPPDGLVAALANLSGPVRVDRDSAPFIVGQTLAEAGIDVAWDMDPCLLPKARKSDAEIAATRAAHLRDGAAMCEFLCWLDAQLDDVTNGARLTEIDVVRALEGFRRATNALRDISFDTIAGTGPNGAITHYRVSQDSNRAVASGDLLLVDSGGQYVDGTTDITRTMAVGAPDAAQVAAFTRVLKGMIAISRARWPKGLAGRDLDALARAPLWMAGQDYGHGTGHGVGVYLSVHEGPQRLSRQSEIALEPGMILSNEPGYYREGAWGIRIENLVVVRPAPALATADADRDMLSFETLTWVPIDRRLIDAGVLSPGERAWIDGYHRDVAARMAGKLSARAADWLARATAPL</sequence>
<feature type="domain" description="Peptidase M24 C-terminal" evidence="7">
    <location>
        <begin position="543"/>
        <end position="602"/>
    </location>
</feature>
<evidence type="ECO:0000256" key="2">
    <source>
        <dbReference type="ARBA" id="ARBA00022723"/>
    </source>
</evidence>
<dbReference type="SUPFAM" id="SSF55920">
    <property type="entry name" value="Creatinase/aminopeptidase"/>
    <property type="match status" value="1"/>
</dbReference>
<dbReference type="PANTHER" id="PTHR43763:SF6">
    <property type="entry name" value="XAA-PRO AMINOPEPTIDASE 1"/>
    <property type="match status" value="1"/>
</dbReference>
<dbReference type="Gene3D" id="3.40.350.10">
    <property type="entry name" value="Creatinase/prolidase N-terminal domain"/>
    <property type="match status" value="2"/>
</dbReference>
<dbReference type="Pfam" id="PF16188">
    <property type="entry name" value="Peptidase_M24_C"/>
    <property type="match status" value="1"/>
</dbReference>
<dbReference type="Gene3D" id="3.90.230.10">
    <property type="entry name" value="Creatinase/methionine aminopeptidase superfamily"/>
    <property type="match status" value="1"/>
</dbReference>
<dbReference type="CDD" id="cd01085">
    <property type="entry name" value="APP"/>
    <property type="match status" value="1"/>
</dbReference>
<reference evidence="8" key="1">
    <citation type="submission" date="2020-12" db="EMBL/GenBank/DDBJ databases">
        <title>Bacterial taxonomy.</title>
        <authorList>
            <person name="Pan X."/>
        </authorList>
    </citation>
    <scope>NUCLEOTIDE SEQUENCE</scope>
    <source>
        <strain evidence="8">KCTC 52957</strain>
    </source>
</reference>
<dbReference type="RefSeq" id="WP_198915950.1">
    <property type="nucleotide sequence ID" value="NZ_JAEKPD010000007.1"/>
</dbReference>
<dbReference type="Pfam" id="PF01321">
    <property type="entry name" value="Creatinase_N"/>
    <property type="match status" value="1"/>
</dbReference>
<dbReference type="Pfam" id="PF00557">
    <property type="entry name" value="Peptidase_M24"/>
    <property type="match status" value="1"/>
</dbReference>
<evidence type="ECO:0000256" key="1">
    <source>
        <dbReference type="ARBA" id="ARBA00008766"/>
    </source>
</evidence>
<gene>
    <name evidence="8" type="ORF">ILP92_08495</name>
</gene>
<accession>A0A934M9P9</accession>
<dbReference type="AlphaFoldDB" id="A0A934M9P9"/>
<dbReference type="InterPro" id="IPR050422">
    <property type="entry name" value="X-Pro_aminopeptidase_P"/>
</dbReference>
<evidence type="ECO:0000313" key="8">
    <source>
        <dbReference type="EMBL" id="MBJ3762782.1"/>
    </source>
</evidence>
<evidence type="ECO:0000259" key="5">
    <source>
        <dbReference type="Pfam" id="PF00557"/>
    </source>
</evidence>
<keyword evidence="3" id="KW-0378">Hydrolase</keyword>
<keyword evidence="8" id="KW-0645">Protease</keyword>
<dbReference type="FunFam" id="3.90.230.10:FF:000007">
    <property type="entry name" value="Xaa-Pro aminopeptidase P"/>
    <property type="match status" value="1"/>
</dbReference>
<evidence type="ECO:0000313" key="9">
    <source>
        <dbReference type="Proteomes" id="UP000642488"/>
    </source>
</evidence>
<protein>
    <submittedName>
        <fullName evidence="8">Aminopeptidase P family protein</fullName>
    </submittedName>
</protein>
<evidence type="ECO:0000259" key="7">
    <source>
        <dbReference type="Pfam" id="PF16188"/>
    </source>
</evidence>
<dbReference type="GO" id="GO:0070006">
    <property type="term" value="F:metalloaminopeptidase activity"/>
    <property type="evidence" value="ECO:0007669"/>
    <property type="project" value="InterPro"/>
</dbReference>
<dbReference type="GO" id="GO:0046872">
    <property type="term" value="F:metal ion binding"/>
    <property type="evidence" value="ECO:0007669"/>
    <property type="project" value="UniProtKB-KW"/>
</dbReference>
<feature type="domain" description="Creatinase N-terminal" evidence="6">
    <location>
        <begin position="17"/>
        <end position="152"/>
    </location>
</feature>
<evidence type="ECO:0000256" key="3">
    <source>
        <dbReference type="ARBA" id="ARBA00022801"/>
    </source>
</evidence>